<dbReference type="SMR" id="G4A984"/>
<dbReference type="InterPro" id="IPR015424">
    <property type="entry name" value="PyrdxlP-dep_Trfase"/>
</dbReference>
<dbReference type="EMBL" id="AEJM01000025">
    <property type="protein sequence ID" value="EGY33505.1"/>
    <property type="molecule type" value="Genomic_DNA"/>
</dbReference>
<dbReference type="Gene3D" id="3.90.1150.10">
    <property type="entry name" value="Aspartate Aminotransferase, domain 1"/>
    <property type="match status" value="1"/>
</dbReference>
<sequence>MSKGVIVRPLAGYGLPNHLRISIGLPEENQRFLTALSEILGL</sequence>
<evidence type="ECO:0000313" key="1">
    <source>
        <dbReference type="EMBL" id="EGY33505.1"/>
    </source>
</evidence>
<reference evidence="1 2" key="1">
    <citation type="submission" date="2010-10" db="EMBL/GenBank/DDBJ databases">
        <authorList>
            <person name="Chen C."/>
            <person name="Kittichotirat W."/>
            <person name="Asikainen S."/>
            <person name="Bumgarner R."/>
        </authorList>
    </citation>
    <scope>NUCLEOTIDE SEQUENCE [LARGE SCALE GENOMIC DNA]</scope>
    <source>
        <strain evidence="1 2">SC1083</strain>
    </source>
</reference>
<accession>G4A984</accession>
<protein>
    <submittedName>
        <fullName evidence="1">Histidinol-phosphate aminotransferase</fullName>
    </submittedName>
</protein>
<proteinExistence type="predicted"/>
<keyword evidence="1" id="KW-0808">Transferase</keyword>
<evidence type="ECO:0000313" key="2">
    <source>
        <dbReference type="Proteomes" id="UP000005508"/>
    </source>
</evidence>
<dbReference type="SUPFAM" id="SSF53383">
    <property type="entry name" value="PLP-dependent transferases"/>
    <property type="match status" value="1"/>
</dbReference>
<dbReference type="AlphaFoldDB" id="G4A984"/>
<comment type="caution">
    <text evidence="1">The sequence shown here is derived from an EMBL/GenBank/DDBJ whole genome shotgun (WGS) entry which is preliminary data.</text>
</comment>
<dbReference type="GO" id="GO:0008483">
    <property type="term" value="F:transaminase activity"/>
    <property type="evidence" value="ECO:0007669"/>
    <property type="project" value="UniProtKB-KW"/>
</dbReference>
<dbReference type="InterPro" id="IPR015422">
    <property type="entry name" value="PyrdxlP-dep_Trfase_small"/>
</dbReference>
<gene>
    <name evidence="1" type="ORF">SC1083_1394</name>
</gene>
<keyword evidence="1" id="KW-0032">Aminotransferase</keyword>
<organism evidence="1 2">
    <name type="scientific">Aggregatibacter actinomycetemcomitans serotype e str. SC1083</name>
    <dbReference type="NCBI Taxonomy" id="907488"/>
    <lineage>
        <taxon>Bacteria</taxon>
        <taxon>Pseudomonadati</taxon>
        <taxon>Pseudomonadota</taxon>
        <taxon>Gammaproteobacteria</taxon>
        <taxon>Pasteurellales</taxon>
        <taxon>Pasteurellaceae</taxon>
        <taxon>Aggregatibacter</taxon>
    </lineage>
</organism>
<dbReference type="PATRIC" id="fig|907488.3.peg.1358"/>
<name>G4A984_AGGAC</name>
<dbReference type="Proteomes" id="UP000005508">
    <property type="component" value="Unassembled WGS sequence"/>
</dbReference>